<protein>
    <submittedName>
        <fullName evidence="1">Uncharacterized protein</fullName>
    </submittedName>
</protein>
<dbReference type="Gramene" id="PUZ67071">
    <property type="protein sequence ID" value="PUZ67071"/>
    <property type="gene ID" value="GQ55_3G402700"/>
</dbReference>
<sequence>MDLDDPTGGSTKVQPPPPSADYVEMVDLLVSPPSPTWAQLLPPSTVLYDPLPWSPRSSPIFSPPRYLEDESEMIPASDSFQLFQSWSPMGAVDMLWTFDGAHIPYPGMSSGAPNFNLVAAAPLAPQFNVAVVTESVSGPAIRRSHRGFRILNYVLCWIFYKTVQTRKARHPRPAAPA</sequence>
<dbReference type="EMBL" id="CM009751">
    <property type="protein sequence ID" value="PUZ67071.1"/>
    <property type="molecule type" value="Genomic_DNA"/>
</dbReference>
<evidence type="ECO:0000313" key="1">
    <source>
        <dbReference type="EMBL" id="PUZ67071.1"/>
    </source>
</evidence>
<dbReference type="Proteomes" id="UP000244336">
    <property type="component" value="Chromosome 3"/>
</dbReference>
<reference evidence="1 2" key="1">
    <citation type="submission" date="2018-04" db="EMBL/GenBank/DDBJ databases">
        <title>WGS assembly of Panicum hallii var. hallii HAL2.</title>
        <authorList>
            <person name="Lovell J."/>
            <person name="Jenkins J."/>
            <person name="Lowry D."/>
            <person name="Mamidi S."/>
            <person name="Sreedasyam A."/>
            <person name="Weng X."/>
            <person name="Barry K."/>
            <person name="Bonette J."/>
            <person name="Campitelli B."/>
            <person name="Daum C."/>
            <person name="Gordon S."/>
            <person name="Gould B."/>
            <person name="Lipzen A."/>
            <person name="MacQueen A."/>
            <person name="Palacio-Mejia J."/>
            <person name="Plott C."/>
            <person name="Shakirov E."/>
            <person name="Shu S."/>
            <person name="Yoshinaga Y."/>
            <person name="Zane M."/>
            <person name="Rokhsar D."/>
            <person name="Grimwood J."/>
            <person name="Schmutz J."/>
            <person name="Juenger T."/>
        </authorList>
    </citation>
    <scope>NUCLEOTIDE SEQUENCE [LARGE SCALE GENOMIC DNA]</scope>
    <source>
        <strain evidence="2">cv. HAL2</strain>
    </source>
</reference>
<proteinExistence type="predicted"/>
<accession>A0A2T7EGX6</accession>
<evidence type="ECO:0000313" key="2">
    <source>
        <dbReference type="Proteomes" id="UP000244336"/>
    </source>
</evidence>
<organism evidence="1 2">
    <name type="scientific">Panicum hallii var. hallii</name>
    <dbReference type="NCBI Taxonomy" id="1504633"/>
    <lineage>
        <taxon>Eukaryota</taxon>
        <taxon>Viridiplantae</taxon>
        <taxon>Streptophyta</taxon>
        <taxon>Embryophyta</taxon>
        <taxon>Tracheophyta</taxon>
        <taxon>Spermatophyta</taxon>
        <taxon>Magnoliopsida</taxon>
        <taxon>Liliopsida</taxon>
        <taxon>Poales</taxon>
        <taxon>Poaceae</taxon>
        <taxon>PACMAD clade</taxon>
        <taxon>Panicoideae</taxon>
        <taxon>Panicodae</taxon>
        <taxon>Paniceae</taxon>
        <taxon>Panicinae</taxon>
        <taxon>Panicum</taxon>
        <taxon>Panicum sect. Panicum</taxon>
    </lineage>
</organism>
<name>A0A2T7EGX6_9POAL</name>
<keyword evidence="2" id="KW-1185">Reference proteome</keyword>
<gene>
    <name evidence="1" type="ORF">GQ55_3G402700</name>
</gene>
<dbReference type="AlphaFoldDB" id="A0A2T7EGX6"/>